<dbReference type="GO" id="GO:0009451">
    <property type="term" value="P:RNA modification"/>
    <property type="evidence" value="ECO:0007669"/>
    <property type="project" value="InterPro"/>
</dbReference>
<feature type="repeat" description="PPR" evidence="2">
    <location>
        <begin position="56"/>
        <end position="86"/>
    </location>
</feature>
<dbReference type="EMBL" id="PKPP01002169">
    <property type="protein sequence ID" value="PWA77143.1"/>
    <property type="molecule type" value="Genomic_DNA"/>
</dbReference>
<name>A0A2U1NUD1_ARTAN</name>
<evidence type="ECO:0000313" key="3">
    <source>
        <dbReference type="EMBL" id="PWA77143.1"/>
    </source>
</evidence>
<dbReference type="InterPro" id="IPR011990">
    <property type="entry name" value="TPR-like_helical_dom_sf"/>
</dbReference>
<dbReference type="OrthoDB" id="185373at2759"/>
<dbReference type="Pfam" id="PF01535">
    <property type="entry name" value="PPR"/>
    <property type="match status" value="3"/>
</dbReference>
<keyword evidence="4" id="KW-1185">Reference proteome</keyword>
<evidence type="ECO:0000256" key="1">
    <source>
        <dbReference type="ARBA" id="ARBA00022737"/>
    </source>
</evidence>
<feature type="repeat" description="PPR" evidence="2">
    <location>
        <begin position="14"/>
        <end position="48"/>
    </location>
</feature>
<keyword evidence="1" id="KW-0677">Repeat</keyword>
<evidence type="ECO:0000313" key="4">
    <source>
        <dbReference type="Proteomes" id="UP000245207"/>
    </source>
</evidence>
<reference evidence="3 4" key="1">
    <citation type="journal article" date="2018" name="Mol. Plant">
        <title>The genome of Artemisia annua provides insight into the evolution of Asteraceae family and artemisinin biosynthesis.</title>
        <authorList>
            <person name="Shen Q."/>
            <person name="Zhang L."/>
            <person name="Liao Z."/>
            <person name="Wang S."/>
            <person name="Yan T."/>
            <person name="Shi P."/>
            <person name="Liu M."/>
            <person name="Fu X."/>
            <person name="Pan Q."/>
            <person name="Wang Y."/>
            <person name="Lv Z."/>
            <person name="Lu X."/>
            <person name="Zhang F."/>
            <person name="Jiang W."/>
            <person name="Ma Y."/>
            <person name="Chen M."/>
            <person name="Hao X."/>
            <person name="Li L."/>
            <person name="Tang Y."/>
            <person name="Lv G."/>
            <person name="Zhou Y."/>
            <person name="Sun X."/>
            <person name="Brodelius P.E."/>
            <person name="Rose J.K.C."/>
            <person name="Tang K."/>
        </authorList>
    </citation>
    <scope>NUCLEOTIDE SEQUENCE [LARGE SCALE GENOMIC DNA]</scope>
    <source>
        <strain evidence="4">cv. Huhao1</strain>
        <tissue evidence="3">Leaf</tissue>
    </source>
</reference>
<comment type="caution">
    <text evidence="3">The sequence shown here is derived from an EMBL/GenBank/DDBJ whole genome shotgun (WGS) entry which is preliminary data.</text>
</comment>
<dbReference type="Proteomes" id="UP000245207">
    <property type="component" value="Unassembled WGS sequence"/>
</dbReference>
<dbReference type="PROSITE" id="PS51375">
    <property type="entry name" value="PPR"/>
    <property type="match status" value="3"/>
</dbReference>
<proteinExistence type="predicted"/>
<feature type="repeat" description="PPR" evidence="2">
    <location>
        <begin position="87"/>
        <end position="121"/>
    </location>
</feature>
<dbReference type="STRING" id="35608.A0A2U1NUD1"/>
<accession>A0A2U1NUD1</accession>
<dbReference type="PANTHER" id="PTHR47926">
    <property type="entry name" value="PENTATRICOPEPTIDE REPEAT-CONTAINING PROTEIN"/>
    <property type="match status" value="1"/>
</dbReference>
<dbReference type="InterPro" id="IPR046960">
    <property type="entry name" value="PPR_At4g14850-like_plant"/>
</dbReference>
<organism evidence="3 4">
    <name type="scientific">Artemisia annua</name>
    <name type="common">Sweet wormwood</name>
    <dbReference type="NCBI Taxonomy" id="35608"/>
    <lineage>
        <taxon>Eukaryota</taxon>
        <taxon>Viridiplantae</taxon>
        <taxon>Streptophyta</taxon>
        <taxon>Embryophyta</taxon>
        <taxon>Tracheophyta</taxon>
        <taxon>Spermatophyta</taxon>
        <taxon>Magnoliopsida</taxon>
        <taxon>eudicotyledons</taxon>
        <taxon>Gunneridae</taxon>
        <taxon>Pentapetalae</taxon>
        <taxon>asterids</taxon>
        <taxon>campanulids</taxon>
        <taxon>Asterales</taxon>
        <taxon>Asteraceae</taxon>
        <taxon>Asteroideae</taxon>
        <taxon>Anthemideae</taxon>
        <taxon>Artemisiinae</taxon>
        <taxon>Artemisia</taxon>
    </lineage>
</organism>
<protein>
    <submittedName>
        <fullName evidence="3">Pentatricopeptide repeat-containing protein</fullName>
    </submittedName>
</protein>
<evidence type="ECO:0000256" key="2">
    <source>
        <dbReference type="PROSITE-ProRule" id="PRU00708"/>
    </source>
</evidence>
<dbReference type="PANTHER" id="PTHR47926:SF347">
    <property type="entry name" value="PENTATRICOPEPTIDE REPEAT-CONTAINING PROTEIN"/>
    <property type="match status" value="1"/>
</dbReference>
<dbReference type="Gene3D" id="1.25.40.10">
    <property type="entry name" value="Tetratricopeptide repeat domain"/>
    <property type="match status" value="1"/>
</dbReference>
<dbReference type="GO" id="GO:0003723">
    <property type="term" value="F:RNA binding"/>
    <property type="evidence" value="ECO:0007669"/>
    <property type="project" value="InterPro"/>
</dbReference>
<dbReference type="AlphaFoldDB" id="A0A2U1NUD1"/>
<gene>
    <name evidence="3" type="ORF">CTI12_AA228540</name>
</gene>
<dbReference type="NCBIfam" id="TIGR00756">
    <property type="entry name" value="PPR"/>
    <property type="match status" value="3"/>
</dbReference>
<sequence length="121" mass="13772">MLSVRLDDRYVVFVRAKYTFVIRYFCTHSRFQEAFALYVELQTSGFVPSTFSVASALSSWNAMISGYVECGKVGLARNFYNSMPERNSISCITMIGGYSKCGDVESARELFSKMDRKDHLL</sequence>
<dbReference type="InterPro" id="IPR002885">
    <property type="entry name" value="PPR_rpt"/>
</dbReference>